<evidence type="ECO:0000256" key="2">
    <source>
        <dbReference type="ARBA" id="ARBA00001946"/>
    </source>
</evidence>
<name>A0AA46H1W5_9MICO</name>
<dbReference type="SUPFAM" id="SSF51717">
    <property type="entry name" value="Dihydropteroate synthetase-like"/>
    <property type="match status" value="1"/>
</dbReference>
<evidence type="ECO:0000256" key="10">
    <source>
        <dbReference type="ARBA" id="ARBA00022909"/>
    </source>
</evidence>
<comment type="cofactor">
    <cofactor evidence="2 12">
        <name>Mg(2+)</name>
        <dbReference type="ChEBI" id="CHEBI:18420"/>
    </cofactor>
</comment>
<keyword evidence="10 12" id="KW-0289">Folate biosynthesis</keyword>
<dbReference type="CDD" id="cd00739">
    <property type="entry name" value="DHPS"/>
    <property type="match status" value="1"/>
</dbReference>
<accession>A0AA46H1W5</accession>
<dbReference type="PROSITE" id="PS00793">
    <property type="entry name" value="DHPS_2"/>
    <property type="match status" value="1"/>
</dbReference>
<dbReference type="InterPro" id="IPR045031">
    <property type="entry name" value="DHP_synth-like"/>
</dbReference>
<dbReference type="RefSeq" id="WP_115032301.1">
    <property type="nucleotide sequence ID" value="NZ_UFYA01000001.1"/>
</dbReference>
<dbReference type="Pfam" id="PF00809">
    <property type="entry name" value="Pterin_bind"/>
    <property type="match status" value="1"/>
</dbReference>
<evidence type="ECO:0000256" key="1">
    <source>
        <dbReference type="ARBA" id="ARBA00000012"/>
    </source>
</evidence>
<keyword evidence="8 12" id="KW-0479">Metal-binding</keyword>
<comment type="caution">
    <text evidence="14">The sequence shown here is derived from an EMBL/GenBank/DDBJ whole genome shotgun (WGS) entry which is preliminary data.</text>
</comment>
<comment type="pathway">
    <text evidence="3 12">Cofactor biosynthesis; tetrahydrofolate biosynthesis; 7,8-dihydrofolate from 2-amino-4-hydroxy-6-hydroxymethyl-7,8-dihydropteridine diphosphate and 4-aminobenzoate: step 1/2.</text>
</comment>
<dbReference type="GO" id="GO:0005829">
    <property type="term" value="C:cytosol"/>
    <property type="evidence" value="ECO:0007669"/>
    <property type="project" value="TreeGrafter"/>
</dbReference>
<keyword evidence="9 12" id="KW-0460">Magnesium</keyword>
<comment type="function">
    <text evidence="12">Catalyzes the condensation of para-aminobenzoate (pABA) with 6-hydroxymethyl-7,8-dihydropterin diphosphate (DHPt-PP) to form 7,8-dihydropteroate (H2Pte), the immediate precursor of folate derivatives.</text>
</comment>
<protein>
    <recommendedName>
        <fullName evidence="6 12">Dihydropteroate synthase</fullName>
        <shortName evidence="12">DHPS</shortName>
        <ecNumber evidence="5 12">2.5.1.15</ecNumber>
    </recommendedName>
    <alternativeName>
        <fullName evidence="11 12">Dihydropteroate pyrophosphorylase</fullName>
    </alternativeName>
</protein>
<comment type="catalytic activity">
    <reaction evidence="1">
        <text>(7,8-dihydropterin-6-yl)methyl diphosphate + 4-aminobenzoate = 7,8-dihydropteroate + diphosphate</text>
        <dbReference type="Rhea" id="RHEA:19949"/>
        <dbReference type="ChEBI" id="CHEBI:17836"/>
        <dbReference type="ChEBI" id="CHEBI:17839"/>
        <dbReference type="ChEBI" id="CHEBI:33019"/>
        <dbReference type="ChEBI" id="CHEBI:72950"/>
        <dbReference type="EC" id="2.5.1.15"/>
    </reaction>
</comment>
<dbReference type="EMBL" id="UFYA01000001">
    <property type="protein sequence ID" value="STD15903.1"/>
    <property type="molecule type" value="Genomic_DNA"/>
</dbReference>
<evidence type="ECO:0000256" key="12">
    <source>
        <dbReference type="RuleBase" id="RU361205"/>
    </source>
</evidence>
<dbReference type="PROSITE" id="PS50972">
    <property type="entry name" value="PTERIN_BINDING"/>
    <property type="match status" value="1"/>
</dbReference>
<dbReference type="PANTHER" id="PTHR20941">
    <property type="entry name" value="FOLATE SYNTHESIS PROTEINS"/>
    <property type="match status" value="1"/>
</dbReference>
<gene>
    <name evidence="14" type="primary">folP1</name>
    <name evidence="14" type="ORF">NCTC7915_02442</name>
</gene>
<organism evidence="14 15">
    <name type="scientific">Dermatophilus congolensis</name>
    <dbReference type="NCBI Taxonomy" id="1863"/>
    <lineage>
        <taxon>Bacteria</taxon>
        <taxon>Bacillati</taxon>
        <taxon>Actinomycetota</taxon>
        <taxon>Actinomycetes</taxon>
        <taxon>Micrococcales</taxon>
        <taxon>Dermatophilaceae</taxon>
        <taxon>Dermatophilus</taxon>
    </lineage>
</organism>
<dbReference type="NCBIfam" id="TIGR01496">
    <property type="entry name" value="DHPS"/>
    <property type="match status" value="1"/>
</dbReference>
<evidence type="ECO:0000256" key="11">
    <source>
        <dbReference type="ARBA" id="ARBA00030193"/>
    </source>
</evidence>
<evidence type="ECO:0000313" key="14">
    <source>
        <dbReference type="EMBL" id="STD15903.1"/>
    </source>
</evidence>
<evidence type="ECO:0000256" key="7">
    <source>
        <dbReference type="ARBA" id="ARBA00022679"/>
    </source>
</evidence>
<dbReference type="GO" id="GO:0004156">
    <property type="term" value="F:dihydropteroate synthase activity"/>
    <property type="evidence" value="ECO:0007669"/>
    <property type="project" value="UniProtKB-EC"/>
</dbReference>
<dbReference type="FunFam" id="3.20.20.20:FF:000006">
    <property type="entry name" value="Dihydropteroate synthase"/>
    <property type="match status" value="1"/>
</dbReference>
<dbReference type="Proteomes" id="UP000254118">
    <property type="component" value="Unassembled WGS sequence"/>
</dbReference>
<dbReference type="GO" id="GO:0046872">
    <property type="term" value="F:metal ion binding"/>
    <property type="evidence" value="ECO:0007669"/>
    <property type="project" value="UniProtKB-KW"/>
</dbReference>
<evidence type="ECO:0000256" key="9">
    <source>
        <dbReference type="ARBA" id="ARBA00022842"/>
    </source>
</evidence>
<keyword evidence="7 12" id="KW-0808">Transferase</keyword>
<evidence type="ECO:0000256" key="6">
    <source>
        <dbReference type="ARBA" id="ARBA00016919"/>
    </source>
</evidence>
<evidence type="ECO:0000256" key="5">
    <source>
        <dbReference type="ARBA" id="ARBA00012458"/>
    </source>
</evidence>
<dbReference type="GO" id="GO:0046654">
    <property type="term" value="P:tetrahydrofolate biosynthetic process"/>
    <property type="evidence" value="ECO:0007669"/>
    <property type="project" value="TreeGrafter"/>
</dbReference>
<evidence type="ECO:0000256" key="8">
    <source>
        <dbReference type="ARBA" id="ARBA00022723"/>
    </source>
</evidence>
<dbReference type="Gene3D" id="3.20.20.20">
    <property type="entry name" value="Dihydropteroate synthase-like"/>
    <property type="match status" value="1"/>
</dbReference>
<evidence type="ECO:0000259" key="13">
    <source>
        <dbReference type="PROSITE" id="PS50972"/>
    </source>
</evidence>
<feature type="domain" description="Pterin-binding" evidence="13">
    <location>
        <begin position="28"/>
        <end position="288"/>
    </location>
</feature>
<dbReference type="GO" id="GO:0046656">
    <property type="term" value="P:folic acid biosynthetic process"/>
    <property type="evidence" value="ECO:0007669"/>
    <property type="project" value="UniProtKB-KW"/>
</dbReference>
<dbReference type="EC" id="2.5.1.15" evidence="5 12"/>
<sequence length="297" mass="30633">MTFVGVRRLEEITAPSVVTRQETGVPSSLIMGILNVTPDSFSDGGSCVDPQVAVDHGLAMVAEGAAIVDVGGETTRPGAERTPESEEMRRVVPVVRALADAGVAVSVDTMRASVAAACLEAGAVMINDVSGGMADSAMPQVIAQSGALYVLMHWRGHSTTMQSAELTHYDDVVGEVCAQMLAQAGVFLEAGVAAEQIVLDPGLGFSKRAEHNWALLAGLKQVCGVGYPVLLGASRKTFLGAIDCDAQGNPSVPSERDAASAATSLVGQEAGVWAVRVHDVRSTLAALRVGAAVRAAR</sequence>
<dbReference type="InterPro" id="IPR006390">
    <property type="entry name" value="DHP_synth_dom"/>
</dbReference>
<dbReference type="InterPro" id="IPR000489">
    <property type="entry name" value="Pterin-binding_dom"/>
</dbReference>
<dbReference type="PROSITE" id="PS00792">
    <property type="entry name" value="DHPS_1"/>
    <property type="match status" value="1"/>
</dbReference>
<dbReference type="PANTHER" id="PTHR20941:SF1">
    <property type="entry name" value="FOLIC ACID SYNTHESIS PROTEIN FOL1"/>
    <property type="match status" value="1"/>
</dbReference>
<proteinExistence type="inferred from homology"/>
<dbReference type="InterPro" id="IPR011005">
    <property type="entry name" value="Dihydropteroate_synth-like_sf"/>
</dbReference>
<comment type="similarity">
    <text evidence="4 12">Belongs to the DHPS family.</text>
</comment>
<evidence type="ECO:0000256" key="3">
    <source>
        <dbReference type="ARBA" id="ARBA00004763"/>
    </source>
</evidence>
<reference evidence="14 15" key="1">
    <citation type="submission" date="2018-06" db="EMBL/GenBank/DDBJ databases">
        <authorList>
            <consortium name="Pathogen Informatics"/>
            <person name="Doyle S."/>
        </authorList>
    </citation>
    <scope>NUCLEOTIDE SEQUENCE [LARGE SCALE GENOMIC DNA]</scope>
    <source>
        <strain evidence="14 15">NCTC7915</strain>
    </source>
</reference>
<dbReference type="AlphaFoldDB" id="A0AA46H1W5"/>
<evidence type="ECO:0000313" key="15">
    <source>
        <dbReference type="Proteomes" id="UP000254118"/>
    </source>
</evidence>
<evidence type="ECO:0000256" key="4">
    <source>
        <dbReference type="ARBA" id="ARBA00009503"/>
    </source>
</evidence>